<comment type="caution">
    <text evidence="2">The sequence shown here is derived from an EMBL/GenBank/DDBJ whole genome shotgun (WGS) entry which is preliminary data.</text>
</comment>
<dbReference type="EMBL" id="JABFTP020000103">
    <property type="protein sequence ID" value="KAL3276596.1"/>
    <property type="molecule type" value="Genomic_DNA"/>
</dbReference>
<keyword evidence="3" id="KW-1185">Reference proteome</keyword>
<keyword evidence="1" id="KW-1133">Transmembrane helix</keyword>
<protein>
    <submittedName>
        <fullName evidence="2">Uncharacterized protein</fullName>
    </submittedName>
</protein>
<dbReference type="InterPro" id="IPR040350">
    <property type="entry name" value="TMEM272"/>
</dbReference>
<feature type="transmembrane region" description="Helical" evidence="1">
    <location>
        <begin position="20"/>
        <end position="39"/>
    </location>
</feature>
<keyword evidence="1" id="KW-0472">Membrane</keyword>
<evidence type="ECO:0000313" key="2">
    <source>
        <dbReference type="EMBL" id="KAL3276596.1"/>
    </source>
</evidence>
<organism evidence="2 3">
    <name type="scientific">Cryptolaemus montrouzieri</name>
    <dbReference type="NCBI Taxonomy" id="559131"/>
    <lineage>
        <taxon>Eukaryota</taxon>
        <taxon>Metazoa</taxon>
        <taxon>Ecdysozoa</taxon>
        <taxon>Arthropoda</taxon>
        <taxon>Hexapoda</taxon>
        <taxon>Insecta</taxon>
        <taxon>Pterygota</taxon>
        <taxon>Neoptera</taxon>
        <taxon>Endopterygota</taxon>
        <taxon>Coleoptera</taxon>
        <taxon>Polyphaga</taxon>
        <taxon>Cucujiformia</taxon>
        <taxon>Coccinelloidea</taxon>
        <taxon>Coccinellidae</taxon>
        <taxon>Scymninae</taxon>
        <taxon>Scymnini</taxon>
        <taxon>Cryptolaemus</taxon>
    </lineage>
</organism>
<sequence>MLRNEIPAENKDRYIIKLPIFLCIYTILYIAMIVVGFLYETECPLQPLIPFYLKLQGILGLMSRGFGTVKYFIEDRTFFCLLVTFSFVIYLSELIIFILGSIWVYSIYSPNFSPEEDRYCHKGTYLFAFCYLTIMYCLLVFTFLCGCCIACADIVFGSHIMGEAKKWQVVLI</sequence>
<gene>
    <name evidence="2" type="ORF">HHI36_011968</name>
</gene>
<dbReference type="PANTHER" id="PTHR33444:SF2">
    <property type="entry name" value="MARVEL DOMAIN-CONTAINING PROTEIN"/>
    <property type="match status" value="1"/>
</dbReference>
<dbReference type="Proteomes" id="UP001516400">
    <property type="component" value="Unassembled WGS sequence"/>
</dbReference>
<reference evidence="2 3" key="1">
    <citation type="journal article" date="2021" name="BMC Biol.">
        <title>Horizontally acquired antibacterial genes associated with adaptive radiation of ladybird beetles.</title>
        <authorList>
            <person name="Li H.S."/>
            <person name="Tang X.F."/>
            <person name="Huang Y.H."/>
            <person name="Xu Z.Y."/>
            <person name="Chen M.L."/>
            <person name="Du X.Y."/>
            <person name="Qiu B.Y."/>
            <person name="Chen P.T."/>
            <person name="Zhang W."/>
            <person name="Slipinski A."/>
            <person name="Escalona H.E."/>
            <person name="Waterhouse R.M."/>
            <person name="Zwick A."/>
            <person name="Pang H."/>
        </authorList>
    </citation>
    <scope>NUCLEOTIDE SEQUENCE [LARGE SCALE GENOMIC DNA]</scope>
    <source>
        <strain evidence="2">SYSU2018</strain>
    </source>
</reference>
<dbReference type="AlphaFoldDB" id="A0ABD2NEF2"/>
<feature type="transmembrane region" description="Helical" evidence="1">
    <location>
        <begin position="51"/>
        <end position="73"/>
    </location>
</feature>
<name>A0ABD2NEF2_9CUCU</name>
<feature type="transmembrane region" description="Helical" evidence="1">
    <location>
        <begin position="80"/>
        <end position="105"/>
    </location>
</feature>
<evidence type="ECO:0000313" key="3">
    <source>
        <dbReference type="Proteomes" id="UP001516400"/>
    </source>
</evidence>
<keyword evidence="1" id="KW-0812">Transmembrane</keyword>
<feature type="transmembrane region" description="Helical" evidence="1">
    <location>
        <begin position="125"/>
        <end position="156"/>
    </location>
</feature>
<evidence type="ECO:0000256" key="1">
    <source>
        <dbReference type="SAM" id="Phobius"/>
    </source>
</evidence>
<accession>A0ABD2NEF2</accession>
<dbReference type="PANTHER" id="PTHR33444">
    <property type="entry name" value="SI:DKEY-19B23.12-RELATED"/>
    <property type="match status" value="1"/>
</dbReference>
<proteinExistence type="predicted"/>